<dbReference type="InterPro" id="IPR036237">
    <property type="entry name" value="Xyl_isomerase-like_sf"/>
</dbReference>
<dbReference type="InterPro" id="IPR013022">
    <property type="entry name" value="Xyl_isomerase-like_TIM-brl"/>
</dbReference>
<feature type="domain" description="Xylose isomerase-like TIM barrel" evidence="1">
    <location>
        <begin position="24"/>
        <end position="242"/>
    </location>
</feature>
<accession>A0ABY7QTC4</accession>
<protein>
    <submittedName>
        <fullName evidence="2">TIM barrel protein</fullName>
    </submittedName>
</protein>
<proteinExistence type="predicted"/>
<name>A0ABY7QTC4_9FIRM</name>
<sequence>MMDFKFSLAQLTVLNTSPVEIATIAAKCGYDYVSFRQIYMNLPGEPNYDLQKNKELMKETKAIFQETGLQLLDVELARIYDGVDILQYENAMVTARELGGQHILCSIWTDDKAYYTEEFAKLCDLAKQYHLTVELEYVPIAGVKNLAGAVDVLNSVQRSNAGLMVDMHHFQRAGDHIDALKKIPKDWFHFAHLCDAVAETPASEEELVRIMREERDYVGEGGIDIQGILNAMPSVPYSIELPNTKQVSRFGYGIHAKRCLETAKAYCEAHVVGRSAHDEYR</sequence>
<gene>
    <name evidence="2" type="ORF">O6R05_00320</name>
</gene>
<dbReference type="SUPFAM" id="SSF51658">
    <property type="entry name" value="Xylose isomerase-like"/>
    <property type="match status" value="1"/>
</dbReference>
<evidence type="ECO:0000313" key="3">
    <source>
        <dbReference type="Proteomes" id="UP001210339"/>
    </source>
</evidence>
<dbReference type="Pfam" id="PF01261">
    <property type="entry name" value="AP_endonuc_2"/>
    <property type="match status" value="1"/>
</dbReference>
<dbReference type="InterPro" id="IPR050312">
    <property type="entry name" value="IolE/XylAMocC-like"/>
</dbReference>
<dbReference type="PANTHER" id="PTHR12110">
    <property type="entry name" value="HYDROXYPYRUVATE ISOMERASE"/>
    <property type="match status" value="1"/>
</dbReference>
<keyword evidence="3" id="KW-1185">Reference proteome</keyword>
<dbReference type="Proteomes" id="UP001210339">
    <property type="component" value="Chromosome"/>
</dbReference>
<dbReference type="PANTHER" id="PTHR12110:SF48">
    <property type="entry name" value="BLL3656 PROTEIN"/>
    <property type="match status" value="1"/>
</dbReference>
<dbReference type="EMBL" id="CP115667">
    <property type="protein sequence ID" value="WBW50045.1"/>
    <property type="molecule type" value="Genomic_DNA"/>
</dbReference>
<reference evidence="2 3" key="1">
    <citation type="submission" date="2023-01" db="EMBL/GenBank/DDBJ databases">
        <authorList>
            <person name="Lee S.H."/>
            <person name="Jung H.S."/>
            <person name="Yun J.U."/>
        </authorList>
    </citation>
    <scope>NUCLEOTIDE SEQUENCE [LARGE SCALE GENOMIC DNA]</scope>
    <source>
        <strain evidence="2 3">CBA3646</strain>
    </source>
</reference>
<organism evidence="2 3">
    <name type="scientific">Peptoniphilus equinus</name>
    <dbReference type="NCBI Taxonomy" id="3016343"/>
    <lineage>
        <taxon>Bacteria</taxon>
        <taxon>Bacillati</taxon>
        <taxon>Bacillota</taxon>
        <taxon>Tissierellia</taxon>
        <taxon>Tissierellales</taxon>
        <taxon>Peptoniphilaceae</taxon>
        <taxon>Peptoniphilus</taxon>
    </lineage>
</organism>
<dbReference type="Gene3D" id="3.20.20.150">
    <property type="entry name" value="Divalent-metal-dependent TIM barrel enzymes"/>
    <property type="match status" value="1"/>
</dbReference>
<evidence type="ECO:0000313" key="2">
    <source>
        <dbReference type="EMBL" id="WBW50045.1"/>
    </source>
</evidence>
<evidence type="ECO:0000259" key="1">
    <source>
        <dbReference type="Pfam" id="PF01261"/>
    </source>
</evidence>
<dbReference type="RefSeq" id="WP_271191576.1">
    <property type="nucleotide sequence ID" value="NZ_CP115667.1"/>
</dbReference>